<proteinExistence type="predicted"/>
<dbReference type="EMBL" id="RWJN01000260">
    <property type="protein sequence ID" value="TCD64031.1"/>
    <property type="molecule type" value="Genomic_DNA"/>
</dbReference>
<evidence type="ECO:0000313" key="2">
    <source>
        <dbReference type="Proteomes" id="UP000292702"/>
    </source>
</evidence>
<name>A0A4R0R8H0_9APHY</name>
<gene>
    <name evidence="1" type="ORF">EIP91_004665</name>
</gene>
<organism evidence="1 2">
    <name type="scientific">Steccherinum ochraceum</name>
    <dbReference type="NCBI Taxonomy" id="92696"/>
    <lineage>
        <taxon>Eukaryota</taxon>
        <taxon>Fungi</taxon>
        <taxon>Dikarya</taxon>
        <taxon>Basidiomycota</taxon>
        <taxon>Agaricomycotina</taxon>
        <taxon>Agaricomycetes</taxon>
        <taxon>Polyporales</taxon>
        <taxon>Steccherinaceae</taxon>
        <taxon>Steccherinum</taxon>
    </lineage>
</organism>
<dbReference type="InterPro" id="IPR029063">
    <property type="entry name" value="SAM-dependent_MTases_sf"/>
</dbReference>
<dbReference type="Proteomes" id="UP000292702">
    <property type="component" value="Unassembled WGS sequence"/>
</dbReference>
<dbReference type="Gene3D" id="3.40.50.150">
    <property type="entry name" value="Vaccinia Virus protein VP39"/>
    <property type="match status" value="1"/>
</dbReference>
<reference evidence="1 2" key="1">
    <citation type="submission" date="2018-11" db="EMBL/GenBank/DDBJ databases">
        <title>Genome assembly of Steccherinum ochraceum LE-BIN_3174, the white-rot fungus of the Steccherinaceae family (The Residual Polyporoid clade, Polyporales, Basidiomycota).</title>
        <authorList>
            <person name="Fedorova T.V."/>
            <person name="Glazunova O.A."/>
            <person name="Landesman E.O."/>
            <person name="Moiseenko K.V."/>
            <person name="Psurtseva N.V."/>
            <person name="Savinova O.S."/>
            <person name="Shakhova N.V."/>
            <person name="Tyazhelova T.V."/>
            <person name="Vasina D.V."/>
        </authorList>
    </citation>
    <scope>NUCLEOTIDE SEQUENCE [LARGE SCALE GENOMIC DNA]</scope>
    <source>
        <strain evidence="1 2">LE-BIN_3174</strain>
    </source>
</reference>
<dbReference type="SUPFAM" id="SSF53335">
    <property type="entry name" value="S-adenosyl-L-methionine-dependent methyltransferases"/>
    <property type="match status" value="1"/>
</dbReference>
<dbReference type="STRING" id="92696.A0A4R0R8H0"/>
<dbReference type="AlphaFoldDB" id="A0A4R0R8H0"/>
<comment type="caution">
    <text evidence="1">The sequence shown here is derived from an EMBL/GenBank/DDBJ whole genome shotgun (WGS) entry which is preliminary data.</text>
</comment>
<evidence type="ECO:0008006" key="3">
    <source>
        <dbReference type="Google" id="ProtNLM"/>
    </source>
</evidence>
<protein>
    <recommendedName>
        <fullName evidence="3">Methyltransferase type 11 domain-containing protein</fullName>
    </recommendedName>
</protein>
<keyword evidence="2" id="KW-1185">Reference proteome</keyword>
<dbReference type="OrthoDB" id="3436015at2759"/>
<accession>A0A4R0R8H0</accession>
<sequence>MSALEPSNLLSVTAEFYTANPSLEDGRLKIHRIEFEVTLWTILKYLPKAGGKILDVGAVPLEAIISKTDPAIFDVVLLLGPLYHIMSPSLRESAIKQAWTMVKPSGVLICAWVSRWAHYRDVAMRDPGRLHLKEDFYRKHASDGDYVRVDSHGTPVHAMNHELPINMPLLLKKATGLEEVQMVGVEGILAGGLDRLVNDLEGDAFEAWVQKCLDVGNSDNGWMMSDHIIGIARRS</sequence>
<evidence type="ECO:0000313" key="1">
    <source>
        <dbReference type="EMBL" id="TCD64031.1"/>
    </source>
</evidence>